<dbReference type="EMBL" id="MU620937">
    <property type="protein sequence ID" value="KAI8577703.1"/>
    <property type="molecule type" value="Genomic_DNA"/>
</dbReference>
<name>A0AAD5E5U7_UMBRA</name>
<sequence>MRVILSAKYAMGAVSLYIQLRRKRKKKDTVKMERDGMSCFALKPQNADAEVEWGCIDCVCRKFLLFFICKMGIEMVAIEWYMYAFVKRHCVEEKQYG</sequence>
<gene>
    <name evidence="1" type="ORF">K450DRAFT_250453</name>
</gene>
<dbReference type="Proteomes" id="UP001206595">
    <property type="component" value="Unassembled WGS sequence"/>
</dbReference>
<keyword evidence="2" id="KW-1185">Reference proteome</keyword>
<dbReference type="AlphaFoldDB" id="A0AAD5E5U7"/>
<reference evidence="1" key="2">
    <citation type="journal article" date="2022" name="Proc. Natl. Acad. Sci. U.S.A.">
        <title>Diploid-dominant life cycles characterize the early evolution of Fungi.</title>
        <authorList>
            <person name="Amses K.R."/>
            <person name="Simmons D.R."/>
            <person name="Longcore J.E."/>
            <person name="Mondo S.J."/>
            <person name="Seto K."/>
            <person name="Jeronimo G.H."/>
            <person name="Bonds A.E."/>
            <person name="Quandt C.A."/>
            <person name="Davis W.J."/>
            <person name="Chang Y."/>
            <person name="Federici B.A."/>
            <person name="Kuo A."/>
            <person name="LaButti K."/>
            <person name="Pangilinan J."/>
            <person name="Andreopoulos W."/>
            <person name="Tritt A."/>
            <person name="Riley R."/>
            <person name="Hundley H."/>
            <person name="Johnson J."/>
            <person name="Lipzen A."/>
            <person name="Barry K."/>
            <person name="Lang B.F."/>
            <person name="Cuomo C.A."/>
            <person name="Buchler N.E."/>
            <person name="Grigoriev I.V."/>
            <person name="Spatafora J.W."/>
            <person name="Stajich J.E."/>
            <person name="James T.Y."/>
        </authorList>
    </citation>
    <scope>NUCLEOTIDE SEQUENCE</scope>
    <source>
        <strain evidence="1">AG</strain>
    </source>
</reference>
<proteinExistence type="predicted"/>
<organism evidence="1 2">
    <name type="scientific">Umbelopsis ramanniana AG</name>
    <dbReference type="NCBI Taxonomy" id="1314678"/>
    <lineage>
        <taxon>Eukaryota</taxon>
        <taxon>Fungi</taxon>
        <taxon>Fungi incertae sedis</taxon>
        <taxon>Mucoromycota</taxon>
        <taxon>Mucoromycotina</taxon>
        <taxon>Umbelopsidomycetes</taxon>
        <taxon>Umbelopsidales</taxon>
        <taxon>Umbelopsidaceae</taxon>
        <taxon>Umbelopsis</taxon>
    </lineage>
</organism>
<comment type="caution">
    <text evidence="1">The sequence shown here is derived from an EMBL/GenBank/DDBJ whole genome shotgun (WGS) entry which is preliminary data.</text>
</comment>
<reference evidence="1" key="1">
    <citation type="submission" date="2021-06" db="EMBL/GenBank/DDBJ databases">
        <authorList>
            <consortium name="DOE Joint Genome Institute"/>
            <person name="Mondo S.J."/>
            <person name="Amses K.R."/>
            <person name="Simmons D.R."/>
            <person name="Longcore J.E."/>
            <person name="Seto K."/>
            <person name="Alves G.H."/>
            <person name="Bonds A.E."/>
            <person name="Quandt C.A."/>
            <person name="Davis W.J."/>
            <person name="Chang Y."/>
            <person name="Letcher P.M."/>
            <person name="Powell M.J."/>
            <person name="Kuo A."/>
            <person name="Labutti K."/>
            <person name="Pangilinan J."/>
            <person name="Andreopoulos W."/>
            <person name="Tritt A."/>
            <person name="Riley R."/>
            <person name="Hundley H."/>
            <person name="Johnson J."/>
            <person name="Lipzen A."/>
            <person name="Barry K."/>
            <person name="Berbee M.L."/>
            <person name="Buchler N.E."/>
            <person name="Grigoriev I.V."/>
            <person name="Spatafora J.W."/>
            <person name="Stajich J.E."/>
            <person name="James T.Y."/>
        </authorList>
    </citation>
    <scope>NUCLEOTIDE SEQUENCE</scope>
    <source>
        <strain evidence="1">AG</strain>
    </source>
</reference>
<protein>
    <submittedName>
        <fullName evidence="1">Uncharacterized protein</fullName>
    </submittedName>
</protein>
<dbReference type="GeneID" id="75915902"/>
<evidence type="ECO:0000313" key="2">
    <source>
        <dbReference type="Proteomes" id="UP001206595"/>
    </source>
</evidence>
<accession>A0AAD5E5U7</accession>
<evidence type="ECO:0000313" key="1">
    <source>
        <dbReference type="EMBL" id="KAI8577703.1"/>
    </source>
</evidence>
<dbReference type="RefSeq" id="XP_051442707.1">
    <property type="nucleotide sequence ID" value="XM_051590559.1"/>
</dbReference>